<sequence length="84" mass="8907">MAPRGWRRRRWVLSSRCEVGGGGGRADLAGQAGGEKENAGEEAAEETEALESWPVGGNKKVLKAAGLFAGSIFLMRNFGDLMAI</sequence>
<gene>
    <name evidence="2" type="ORF">U9M48_009895</name>
</gene>
<organism evidence="2 3">
    <name type="scientific">Paspalum notatum var. saurae</name>
    <dbReference type="NCBI Taxonomy" id="547442"/>
    <lineage>
        <taxon>Eukaryota</taxon>
        <taxon>Viridiplantae</taxon>
        <taxon>Streptophyta</taxon>
        <taxon>Embryophyta</taxon>
        <taxon>Tracheophyta</taxon>
        <taxon>Spermatophyta</taxon>
        <taxon>Magnoliopsida</taxon>
        <taxon>Liliopsida</taxon>
        <taxon>Poales</taxon>
        <taxon>Poaceae</taxon>
        <taxon>PACMAD clade</taxon>
        <taxon>Panicoideae</taxon>
        <taxon>Andropogonodae</taxon>
        <taxon>Paspaleae</taxon>
        <taxon>Paspalinae</taxon>
        <taxon>Paspalum</taxon>
    </lineage>
</organism>
<feature type="compositionally biased region" description="Acidic residues" evidence="1">
    <location>
        <begin position="40"/>
        <end position="49"/>
    </location>
</feature>
<keyword evidence="3" id="KW-1185">Reference proteome</keyword>
<reference evidence="2 3" key="1">
    <citation type="submission" date="2024-02" db="EMBL/GenBank/DDBJ databases">
        <title>High-quality chromosome-scale genome assembly of Pensacola bahiagrass (Paspalum notatum Flugge var. saurae).</title>
        <authorList>
            <person name="Vega J.M."/>
            <person name="Podio M."/>
            <person name="Orjuela J."/>
            <person name="Siena L.A."/>
            <person name="Pessino S.C."/>
            <person name="Combes M.C."/>
            <person name="Mariac C."/>
            <person name="Albertini E."/>
            <person name="Pupilli F."/>
            <person name="Ortiz J.P.A."/>
            <person name="Leblanc O."/>
        </authorList>
    </citation>
    <scope>NUCLEOTIDE SEQUENCE [LARGE SCALE GENOMIC DNA]</scope>
    <source>
        <strain evidence="2">R1</strain>
        <tissue evidence="2">Leaf</tissue>
    </source>
</reference>
<accession>A0AAQ3SS67</accession>
<dbReference type="Proteomes" id="UP001341281">
    <property type="component" value="Chromosome 02"/>
</dbReference>
<evidence type="ECO:0000256" key="1">
    <source>
        <dbReference type="SAM" id="MobiDB-lite"/>
    </source>
</evidence>
<proteinExistence type="predicted"/>
<name>A0AAQ3SS67_PASNO</name>
<dbReference type="GO" id="GO:0005742">
    <property type="term" value="C:mitochondrial outer membrane translocase complex"/>
    <property type="evidence" value="ECO:0007669"/>
    <property type="project" value="InterPro"/>
</dbReference>
<protein>
    <submittedName>
        <fullName evidence="2">Uncharacterized protein</fullName>
    </submittedName>
</protein>
<feature type="region of interest" description="Disordered" evidence="1">
    <location>
        <begin position="19"/>
        <end position="50"/>
    </location>
</feature>
<dbReference type="InterPro" id="IPR034553">
    <property type="entry name" value="TOM5_viridi"/>
</dbReference>
<dbReference type="PANTHER" id="PTHR37251:SF1">
    <property type="entry name" value="MITOCHONDRIAL IMPORT RECEPTOR SUBUNIT TOM5 HOMOLOG"/>
    <property type="match status" value="1"/>
</dbReference>
<evidence type="ECO:0000313" key="2">
    <source>
        <dbReference type="EMBL" id="WVZ59797.1"/>
    </source>
</evidence>
<evidence type="ECO:0000313" key="3">
    <source>
        <dbReference type="Proteomes" id="UP001341281"/>
    </source>
</evidence>
<dbReference type="EMBL" id="CP144746">
    <property type="protein sequence ID" value="WVZ59797.1"/>
    <property type="molecule type" value="Genomic_DNA"/>
</dbReference>
<dbReference type="PANTHER" id="PTHR37251">
    <property type="entry name" value="MITOCHONDRIAL IMPORT RECEPTOR SUBUNIT TOM5 HOMOLOG"/>
    <property type="match status" value="1"/>
</dbReference>
<dbReference type="AlphaFoldDB" id="A0AAQ3SS67"/>